<name>A0ABW1AJE5_9ACTN</name>
<evidence type="ECO:0000256" key="8">
    <source>
        <dbReference type="SAM" id="Phobius"/>
    </source>
</evidence>
<evidence type="ECO:0000256" key="3">
    <source>
        <dbReference type="ARBA" id="ARBA00022448"/>
    </source>
</evidence>
<evidence type="ECO:0000256" key="7">
    <source>
        <dbReference type="ARBA" id="ARBA00023136"/>
    </source>
</evidence>
<keyword evidence="6 8" id="KW-1133">Transmembrane helix</keyword>
<evidence type="ECO:0000256" key="1">
    <source>
        <dbReference type="ARBA" id="ARBA00004651"/>
    </source>
</evidence>
<feature type="transmembrane region" description="Helical" evidence="8">
    <location>
        <begin position="99"/>
        <end position="120"/>
    </location>
</feature>
<protein>
    <submittedName>
        <fullName evidence="9">FecCD family ABC transporter permease</fullName>
    </submittedName>
</protein>
<keyword evidence="3" id="KW-0813">Transport</keyword>
<dbReference type="PANTHER" id="PTHR30472:SF1">
    <property type="entry name" value="FE(3+) DICITRATE TRANSPORT SYSTEM PERMEASE PROTEIN FECC-RELATED"/>
    <property type="match status" value="1"/>
</dbReference>
<comment type="subcellular location">
    <subcellularLocation>
        <location evidence="1">Cell membrane</location>
        <topology evidence="1">Multi-pass membrane protein</topology>
    </subcellularLocation>
</comment>
<dbReference type="InterPro" id="IPR000522">
    <property type="entry name" value="ABC_transptr_permease_BtuC"/>
</dbReference>
<keyword evidence="4" id="KW-1003">Cell membrane</keyword>
<evidence type="ECO:0000256" key="2">
    <source>
        <dbReference type="ARBA" id="ARBA00007935"/>
    </source>
</evidence>
<feature type="transmembrane region" description="Helical" evidence="8">
    <location>
        <begin position="150"/>
        <end position="173"/>
    </location>
</feature>
<comment type="caution">
    <text evidence="9">The sequence shown here is derived from an EMBL/GenBank/DDBJ whole genome shotgun (WGS) entry which is preliminary data.</text>
</comment>
<evidence type="ECO:0000256" key="4">
    <source>
        <dbReference type="ARBA" id="ARBA00022475"/>
    </source>
</evidence>
<evidence type="ECO:0000256" key="5">
    <source>
        <dbReference type="ARBA" id="ARBA00022692"/>
    </source>
</evidence>
<keyword evidence="7 8" id="KW-0472">Membrane</keyword>
<proteinExistence type="inferred from homology"/>
<keyword evidence="5 8" id="KW-0812">Transmembrane</keyword>
<dbReference type="Pfam" id="PF01032">
    <property type="entry name" value="FecCD"/>
    <property type="match status" value="1"/>
</dbReference>
<feature type="transmembrane region" description="Helical" evidence="8">
    <location>
        <begin position="70"/>
        <end position="87"/>
    </location>
</feature>
<dbReference type="EMBL" id="JBHSON010000171">
    <property type="protein sequence ID" value="MFC5754662.1"/>
    <property type="molecule type" value="Genomic_DNA"/>
</dbReference>
<evidence type="ECO:0000256" key="6">
    <source>
        <dbReference type="ARBA" id="ARBA00022989"/>
    </source>
</evidence>
<accession>A0ABW1AJE5</accession>
<gene>
    <name evidence="9" type="ORF">ACFPZN_54380</name>
</gene>
<organism evidence="9 10">
    <name type="scientific">Actinomadura rugatobispora</name>
    <dbReference type="NCBI Taxonomy" id="1994"/>
    <lineage>
        <taxon>Bacteria</taxon>
        <taxon>Bacillati</taxon>
        <taxon>Actinomycetota</taxon>
        <taxon>Actinomycetes</taxon>
        <taxon>Streptosporangiales</taxon>
        <taxon>Thermomonosporaceae</taxon>
        <taxon>Actinomadura</taxon>
    </lineage>
</organism>
<dbReference type="RefSeq" id="WP_378292984.1">
    <property type="nucleotide sequence ID" value="NZ_JBHSON010000171.1"/>
</dbReference>
<sequence length="206" mass="21084">MKTESPTSPDARRGRAGLLLVGVALIAALAVLSVCVGAQAVAPGEIWRAFTDHTGTDQQTIVRDVRLPRTLLAVCVGAALGVAGALVQTLTRNPLAEPGILGVTSGAGFAIIVGTVLGTGDSQLSRLLLAVAGAVLATAVVYGVGRTYPLRLILAGVAVTFVLSGVSLGLRLVHPEALDRLRFWSVGSLAGRALIWAVRRHGTAAL</sequence>
<dbReference type="InterPro" id="IPR037294">
    <property type="entry name" value="ABC_BtuC-like"/>
</dbReference>
<feature type="transmembrane region" description="Helical" evidence="8">
    <location>
        <begin position="127"/>
        <end position="144"/>
    </location>
</feature>
<dbReference type="SUPFAM" id="SSF81345">
    <property type="entry name" value="ABC transporter involved in vitamin B12 uptake, BtuC"/>
    <property type="match status" value="1"/>
</dbReference>
<feature type="transmembrane region" description="Helical" evidence="8">
    <location>
        <begin position="16"/>
        <end position="38"/>
    </location>
</feature>
<dbReference type="Gene3D" id="1.10.3470.10">
    <property type="entry name" value="ABC transporter involved in vitamin B12 uptake, BtuC"/>
    <property type="match status" value="1"/>
</dbReference>
<dbReference type="PANTHER" id="PTHR30472">
    <property type="entry name" value="FERRIC ENTEROBACTIN TRANSPORT SYSTEM PERMEASE PROTEIN"/>
    <property type="match status" value="1"/>
</dbReference>
<dbReference type="Proteomes" id="UP001596074">
    <property type="component" value="Unassembled WGS sequence"/>
</dbReference>
<evidence type="ECO:0000313" key="10">
    <source>
        <dbReference type="Proteomes" id="UP001596074"/>
    </source>
</evidence>
<comment type="similarity">
    <text evidence="2">Belongs to the binding-protein-dependent transport system permease family. FecCD subfamily.</text>
</comment>
<reference evidence="10" key="1">
    <citation type="journal article" date="2019" name="Int. J. Syst. Evol. Microbiol.">
        <title>The Global Catalogue of Microorganisms (GCM) 10K type strain sequencing project: providing services to taxonomists for standard genome sequencing and annotation.</title>
        <authorList>
            <consortium name="The Broad Institute Genomics Platform"/>
            <consortium name="The Broad Institute Genome Sequencing Center for Infectious Disease"/>
            <person name="Wu L."/>
            <person name="Ma J."/>
        </authorList>
    </citation>
    <scope>NUCLEOTIDE SEQUENCE [LARGE SCALE GENOMIC DNA]</scope>
    <source>
        <strain evidence="10">KCTC 42087</strain>
    </source>
</reference>
<evidence type="ECO:0000313" key="9">
    <source>
        <dbReference type="EMBL" id="MFC5754662.1"/>
    </source>
</evidence>
<keyword evidence="10" id="KW-1185">Reference proteome</keyword>